<keyword evidence="4" id="KW-0798">TonB box</keyword>
<dbReference type="InterPro" id="IPR012910">
    <property type="entry name" value="Plug_dom"/>
</dbReference>
<dbReference type="SUPFAM" id="SSF49464">
    <property type="entry name" value="Carboxypeptidase regulatory domain-like"/>
    <property type="match status" value="1"/>
</dbReference>
<accession>A0A4U1J4T1</accession>
<evidence type="ECO:0000313" key="9">
    <source>
        <dbReference type="EMBL" id="TKD01700.1"/>
    </source>
</evidence>
<dbReference type="GO" id="GO:0009279">
    <property type="term" value="C:cell outer membrane"/>
    <property type="evidence" value="ECO:0007669"/>
    <property type="project" value="UniProtKB-SubCell"/>
</dbReference>
<evidence type="ECO:0000256" key="1">
    <source>
        <dbReference type="ARBA" id="ARBA00004442"/>
    </source>
</evidence>
<evidence type="ECO:0000256" key="2">
    <source>
        <dbReference type="ARBA" id="ARBA00023136"/>
    </source>
</evidence>
<dbReference type="Gene3D" id="2.170.130.10">
    <property type="entry name" value="TonB-dependent receptor, plug domain"/>
    <property type="match status" value="1"/>
</dbReference>
<dbReference type="InterPro" id="IPR036942">
    <property type="entry name" value="Beta-barrel_TonB_sf"/>
</dbReference>
<comment type="similarity">
    <text evidence="4">Belongs to the TonB-dependent receptor family.</text>
</comment>
<dbReference type="Pfam" id="PF13620">
    <property type="entry name" value="CarboxypepD_reg"/>
    <property type="match status" value="1"/>
</dbReference>
<dbReference type="InterPro" id="IPR037066">
    <property type="entry name" value="Plug_dom_sf"/>
</dbReference>
<dbReference type="AlphaFoldDB" id="A0A4U1J4T1"/>
<keyword evidence="6" id="KW-0732">Signal</keyword>
<dbReference type="OrthoDB" id="9768470at2"/>
<feature type="domain" description="TonB-dependent receptor-like beta-barrel" evidence="7">
    <location>
        <begin position="487"/>
        <end position="917"/>
    </location>
</feature>
<evidence type="ECO:0000256" key="5">
    <source>
        <dbReference type="SAM" id="MobiDB-lite"/>
    </source>
</evidence>
<comment type="subcellular location">
    <subcellularLocation>
        <location evidence="1 4">Cell outer membrane</location>
    </subcellularLocation>
</comment>
<dbReference type="Gene3D" id="2.60.40.1120">
    <property type="entry name" value="Carboxypeptidase-like, regulatory domain"/>
    <property type="match status" value="1"/>
</dbReference>
<dbReference type="Gene3D" id="2.40.170.20">
    <property type="entry name" value="TonB-dependent receptor, beta-barrel domain"/>
    <property type="match status" value="1"/>
</dbReference>
<keyword evidence="3" id="KW-0998">Cell outer membrane</keyword>
<evidence type="ECO:0000256" key="6">
    <source>
        <dbReference type="SAM" id="SignalP"/>
    </source>
</evidence>
<evidence type="ECO:0000256" key="3">
    <source>
        <dbReference type="ARBA" id="ARBA00023237"/>
    </source>
</evidence>
<feature type="chain" id="PRO_5020554489" evidence="6">
    <location>
        <begin position="23"/>
        <end position="962"/>
    </location>
</feature>
<organism evidence="9 10">
    <name type="scientific">Polyangium fumosum</name>
    <dbReference type="NCBI Taxonomy" id="889272"/>
    <lineage>
        <taxon>Bacteria</taxon>
        <taxon>Pseudomonadati</taxon>
        <taxon>Myxococcota</taxon>
        <taxon>Polyangia</taxon>
        <taxon>Polyangiales</taxon>
        <taxon>Polyangiaceae</taxon>
        <taxon>Polyangium</taxon>
    </lineage>
</organism>
<dbReference type="Pfam" id="PF00593">
    <property type="entry name" value="TonB_dep_Rec_b-barrel"/>
    <property type="match status" value="1"/>
</dbReference>
<dbReference type="InterPro" id="IPR008969">
    <property type="entry name" value="CarboxyPept-like_regulatory"/>
</dbReference>
<feature type="domain" description="TonB-dependent receptor plug" evidence="8">
    <location>
        <begin position="158"/>
        <end position="241"/>
    </location>
</feature>
<evidence type="ECO:0000259" key="7">
    <source>
        <dbReference type="Pfam" id="PF00593"/>
    </source>
</evidence>
<evidence type="ECO:0000313" key="10">
    <source>
        <dbReference type="Proteomes" id="UP000309215"/>
    </source>
</evidence>
<reference evidence="9 10" key="1">
    <citation type="submission" date="2019-04" db="EMBL/GenBank/DDBJ databases">
        <authorList>
            <person name="Li Y."/>
            <person name="Wang J."/>
        </authorList>
    </citation>
    <scope>NUCLEOTIDE SEQUENCE [LARGE SCALE GENOMIC DNA]</scope>
    <source>
        <strain evidence="9 10">DSM 14668</strain>
    </source>
</reference>
<gene>
    <name evidence="9" type="ORF">E8A74_30620</name>
</gene>
<dbReference type="SUPFAM" id="SSF56935">
    <property type="entry name" value="Porins"/>
    <property type="match status" value="1"/>
</dbReference>
<feature type="region of interest" description="Disordered" evidence="5">
    <location>
        <begin position="305"/>
        <end position="326"/>
    </location>
</feature>
<dbReference type="Pfam" id="PF07715">
    <property type="entry name" value="Plug"/>
    <property type="match status" value="1"/>
</dbReference>
<keyword evidence="9" id="KW-0675">Receptor</keyword>
<feature type="signal peptide" evidence="6">
    <location>
        <begin position="1"/>
        <end position="22"/>
    </location>
</feature>
<comment type="caution">
    <text evidence="9">The sequence shown here is derived from an EMBL/GenBank/DDBJ whole genome shotgun (WGS) entry which is preliminary data.</text>
</comment>
<keyword evidence="10" id="KW-1185">Reference proteome</keyword>
<evidence type="ECO:0000259" key="8">
    <source>
        <dbReference type="Pfam" id="PF07715"/>
    </source>
</evidence>
<sequence length="962" mass="105066">MRKTIATLASALTLFLPALALAQEGADEALLGEEDPSRPAPAGKGVIWGVVTDGKTKEPVIDAQVSVVGTNKKAIADFDGRYRLELAPGTYELRVFYQLYKAQRVQNVRVTASAVEKVDVVLSTEESKQEIVVEIEADPDRASAAAQTLLRKNAAHTGDAVSAQEIARTPDRNAADAARRVVGASVVGQRYVYVRGLGDRYTNALLNGVPLPSPEPDRQAVPFDLFPTTVLSDLTIIKTFTPDMPGDFTGGSVRVTTRELPERFTISGTFYLGANTETTFRNRLTYAGGGTDFLGIDDGTRALPPGFPTDSKVGKGEEKPDGSLMSSREANELGRVLNRPMTTSRTTALPNMSGNLTIGNTHRLGSDHELGYMAALTYGRRFQIRQGEILRTLTIDTNVSDDLKPQNDYRVDTGLDVVSWGGFAGLTYRYARDHKVSLIGLHSRSSENEAREISGLSEEGGPGRTFFDTRLRFVSRSLTFGQLAGEHKLRKANDATLEWNLTTSLATSDEPGTRENVYLDDAGRRAWQSTTLSGLHFYANQAETAIGGAVHYTQPIVRGDAPTRVKVGALVQGRDRAFEARRLRYIPIAETPEDAAAFSLPADQLFTNENIGRVLSLAEYTRPTDTYDATQRVFSGYFMTDTSIRPWMRVVLGARVEASSQKLDTVDPSTLLPKQVELSTTDLLPSLGLVFKTNERSNLRASVTRTVARPQLRELAPFSFTDYFGAREIQGNPDLDRTTIVNADLRFEFFPTLAEVAAISVFYKDFTKPIEQIIKPSNRGIVSYQNAKGAQNAGIELELRKNLGFITPVLADLGVLANLTLVYSRVSLDEAGTSVQTNNVRPLAGQSPYVVNAGLDYASEKRGTRLRVLYNVYGRRIAQVGSLGLPDVYEQPRHLLDVTVAQRIGKHVDLKLAAENLLLAPVVFTQGPSEASIPNSTVADLTNVVQQYQPGATFTLSATIQN</sequence>
<dbReference type="EMBL" id="SSMQ01000038">
    <property type="protein sequence ID" value="TKD01700.1"/>
    <property type="molecule type" value="Genomic_DNA"/>
</dbReference>
<dbReference type="PANTHER" id="PTHR40980">
    <property type="entry name" value="PLUG DOMAIN-CONTAINING PROTEIN"/>
    <property type="match status" value="1"/>
</dbReference>
<evidence type="ECO:0000256" key="4">
    <source>
        <dbReference type="RuleBase" id="RU003357"/>
    </source>
</evidence>
<dbReference type="PANTHER" id="PTHR40980:SF5">
    <property type="entry name" value="TONB-DEPENDENT RECEPTOR"/>
    <property type="match status" value="1"/>
</dbReference>
<proteinExistence type="inferred from homology"/>
<name>A0A4U1J4T1_9BACT</name>
<dbReference type="RefSeq" id="WP_136932650.1">
    <property type="nucleotide sequence ID" value="NZ_SSMQ01000038.1"/>
</dbReference>
<dbReference type="Proteomes" id="UP000309215">
    <property type="component" value="Unassembled WGS sequence"/>
</dbReference>
<protein>
    <submittedName>
        <fullName evidence="9">TonB-dependent receptor</fullName>
    </submittedName>
</protein>
<feature type="compositionally biased region" description="Basic and acidic residues" evidence="5">
    <location>
        <begin position="312"/>
        <end position="321"/>
    </location>
</feature>
<keyword evidence="2 4" id="KW-0472">Membrane</keyword>
<dbReference type="InterPro" id="IPR000531">
    <property type="entry name" value="Beta-barrel_TonB"/>
</dbReference>